<protein>
    <recommendedName>
        <fullName evidence="5">2-dehydro-3-deoxy-phosphogluconate aldolase</fullName>
        <ecNumber evidence="5">4.1.2.14</ecNumber>
    </recommendedName>
</protein>
<dbReference type="GO" id="GO:0008675">
    <property type="term" value="F:2-dehydro-3-deoxy-phosphogluconate aldolase activity"/>
    <property type="evidence" value="ECO:0007669"/>
    <property type="project" value="UniProtKB-EC"/>
</dbReference>
<dbReference type="Proteomes" id="UP000280344">
    <property type="component" value="Chromosome"/>
</dbReference>
<evidence type="ECO:0000256" key="6">
    <source>
        <dbReference type="ARBA" id="ARBA00023239"/>
    </source>
</evidence>
<accession>A0A3S9PY02</accession>
<evidence type="ECO:0000256" key="7">
    <source>
        <dbReference type="ARBA" id="ARBA00023270"/>
    </source>
</evidence>
<comment type="catalytic activity">
    <reaction evidence="1">
        <text>2-dehydro-3-deoxy-6-phospho-D-gluconate = D-glyceraldehyde 3-phosphate + pyruvate</text>
        <dbReference type="Rhea" id="RHEA:17089"/>
        <dbReference type="ChEBI" id="CHEBI:15361"/>
        <dbReference type="ChEBI" id="CHEBI:57569"/>
        <dbReference type="ChEBI" id="CHEBI:59776"/>
        <dbReference type="EC" id="4.1.2.14"/>
    </reaction>
</comment>
<dbReference type="EMBL" id="CP034593">
    <property type="protein sequence ID" value="AZQ77241.1"/>
    <property type="molecule type" value="Genomic_DNA"/>
</dbReference>
<dbReference type="Pfam" id="PF01081">
    <property type="entry name" value="Aldolase"/>
    <property type="match status" value="1"/>
</dbReference>
<dbReference type="KEGG" id="flh:EJ997_07745"/>
<dbReference type="NCBIfam" id="TIGR01182">
    <property type="entry name" value="eda"/>
    <property type="match status" value="1"/>
</dbReference>
<dbReference type="PROSITE" id="PS00160">
    <property type="entry name" value="ALDOLASE_KDPG_KHG_2"/>
    <property type="match status" value="1"/>
</dbReference>
<dbReference type="CDD" id="cd00452">
    <property type="entry name" value="KDPG_aldolase"/>
    <property type="match status" value="1"/>
</dbReference>
<dbReference type="SUPFAM" id="SSF51569">
    <property type="entry name" value="Aldolase"/>
    <property type="match status" value="1"/>
</dbReference>
<evidence type="ECO:0000256" key="1">
    <source>
        <dbReference type="ARBA" id="ARBA00000654"/>
    </source>
</evidence>
<reference evidence="9 10" key="1">
    <citation type="submission" date="2018-12" db="EMBL/GenBank/DDBJ databases">
        <title>Complete genome sequence of Flaviflexus sp. H23T48.</title>
        <authorList>
            <person name="Bae J.-W."/>
            <person name="Lee J.-Y."/>
        </authorList>
    </citation>
    <scope>NUCLEOTIDE SEQUENCE [LARGE SCALE GENOMIC DNA]</scope>
    <source>
        <strain evidence="9 10">H23T48</strain>
    </source>
</reference>
<comment type="similarity">
    <text evidence="3">Belongs to the KHG/KDPG aldolase family.</text>
</comment>
<keyword evidence="10" id="KW-1185">Reference proteome</keyword>
<dbReference type="Gene3D" id="3.20.20.70">
    <property type="entry name" value="Aldolase class I"/>
    <property type="match status" value="1"/>
</dbReference>
<comment type="pathway">
    <text evidence="2">Carbohydrate acid metabolism; 2-dehydro-3-deoxy-D-gluconate degradation; D-glyceraldehyde 3-phosphate and pyruvate from 2-dehydro-3-deoxy-D-gluconate: step 2/2.</text>
</comment>
<dbReference type="PROSITE" id="PS00159">
    <property type="entry name" value="ALDOLASE_KDPG_KHG_1"/>
    <property type="match status" value="1"/>
</dbReference>
<dbReference type="AlphaFoldDB" id="A0A3S9PY02"/>
<dbReference type="EC" id="4.1.2.14" evidence="5"/>
<dbReference type="PANTHER" id="PTHR30246">
    <property type="entry name" value="2-KETO-3-DEOXY-6-PHOSPHOGLUCONATE ALDOLASE"/>
    <property type="match status" value="1"/>
</dbReference>
<organism evidence="9 10">
    <name type="scientific">Flaviflexus ciconiae</name>
    <dbReference type="NCBI Taxonomy" id="2496867"/>
    <lineage>
        <taxon>Bacteria</taxon>
        <taxon>Bacillati</taxon>
        <taxon>Actinomycetota</taxon>
        <taxon>Actinomycetes</taxon>
        <taxon>Actinomycetales</taxon>
        <taxon>Actinomycetaceae</taxon>
        <taxon>Flaviflexus</taxon>
    </lineage>
</organism>
<dbReference type="InterPro" id="IPR031338">
    <property type="entry name" value="KDPG/KHG_AS_2"/>
</dbReference>
<dbReference type="OrthoDB" id="9805177at2"/>
<gene>
    <name evidence="9" type="primary">eda</name>
    <name evidence="9" type="ORF">EJ997_07745</name>
</gene>
<keyword evidence="8" id="KW-0119">Carbohydrate metabolism</keyword>
<dbReference type="InterPro" id="IPR013785">
    <property type="entry name" value="Aldolase_TIM"/>
</dbReference>
<evidence type="ECO:0000256" key="2">
    <source>
        <dbReference type="ARBA" id="ARBA00004736"/>
    </source>
</evidence>
<keyword evidence="6 9" id="KW-0456">Lyase</keyword>
<comment type="subunit">
    <text evidence="4">Homotrimer.</text>
</comment>
<dbReference type="RefSeq" id="WP_126704045.1">
    <property type="nucleotide sequence ID" value="NZ_CP034593.1"/>
</dbReference>
<evidence type="ECO:0000256" key="8">
    <source>
        <dbReference type="ARBA" id="ARBA00023277"/>
    </source>
</evidence>
<evidence type="ECO:0000313" key="10">
    <source>
        <dbReference type="Proteomes" id="UP000280344"/>
    </source>
</evidence>
<evidence type="ECO:0000313" key="9">
    <source>
        <dbReference type="EMBL" id="AZQ77241.1"/>
    </source>
</evidence>
<dbReference type="PANTHER" id="PTHR30246:SF1">
    <property type="entry name" value="2-DEHYDRO-3-DEOXY-6-PHOSPHOGALACTONATE ALDOLASE-RELATED"/>
    <property type="match status" value="1"/>
</dbReference>
<name>A0A3S9PY02_9ACTO</name>
<dbReference type="InterPro" id="IPR031337">
    <property type="entry name" value="KDPG/KHG_AS_1"/>
</dbReference>
<evidence type="ECO:0000256" key="4">
    <source>
        <dbReference type="ARBA" id="ARBA00011233"/>
    </source>
</evidence>
<sequence length="211" mass="22152">MSIEEEFERVGLVPVVVIDDARHAPGLADAMVRGGLPIAEVTFRTEAAAEAIQAMAQNKDMLVGAGTVISVEQAERALAAGAQFIVLPGFSAEVVEFCQQRGVPVFPGTTSATEMMAAIKLGLDTLKFFPAEANGGASAIKAYGGPFGGLRFIPTGGISAANLAEYLALPQILAVGGSWMVPQKKIAAEEFDEITELCREAVSLAQELRKE</sequence>
<evidence type="ECO:0000256" key="3">
    <source>
        <dbReference type="ARBA" id="ARBA00006906"/>
    </source>
</evidence>
<keyword evidence="7" id="KW-0704">Schiff base</keyword>
<dbReference type="NCBIfam" id="NF004325">
    <property type="entry name" value="PRK05718.1"/>
    <property type="match status" value="1"/>
</dbReference>
<evidence type="ECO:0000256" key="5">
    <source>
        <dbReference type="ARBA" id="ARBA00013063"/>
    </source>
</evidence>
<dbReference type="InterPro" id="IPR000887">
    <property type="entry name" value="Aldlse_KDPG_KHG"/>
</dbReference>
<proteinExistence type="inferred from homology"/>